<reference evidence="1" key="1">
    <citation type="journal article" date="2018" name="PLoS Negl. Trop. Dis.">
        <title>Sialome diversity of ticks revealed by RNAseq of single tick salivary glands.</title>
        <authorList>
            <person name="Perner J."/>
            <person name="Kropackova S."/>
            <person name="Kopacek P."/>
            <person name="Ribeiro J.M."/>
        </authorList>
    </citation>
    <scope>NUCLEOTIDE SEQUENCE</scope>
    <source>
        <strain evidence="1">Siblings of single egg batch collected in Ceske Budejovice</strain>
        <tissue evidence="1">Salivary glands</tissue>
    </source>
</reference>
<keyword evidence="1" id="KW-0645">Protease</keyword>
<keyword evidence="1" id="KW-0482">Metalloprotease</keyword>
<evidence type="ECO:0000313" key="1">
    <source>
        <dbReference type="EMBL" id="JAR88849.1"/>
    </source>
</evidence>
<dbReference type="GO" id="GO:0006508">
    <property type="term" value="P:proteolysis"/>
    <property type="evidence" value="ECO:0007669"/>
    <property type="project" value="UniProtKB-KW"/>
</dbReference>
<keyword evidence="1" id="KW-0378">Hydrolase</keyword>
<sequence>MSPMEPTLPYTFSKCTKEMIGQFMKVNVTTQCLKNHWDPKDYKNNTNKPLPGWMLSPTRYCRRVLPKMYKGRSCSNRFYLMDVCQVQCCVGDQVDTILTLDAPDGMNCRIYDTWHKRTSRGHCMNGRCVTTKWLPPDIKPD</sequence>
<protein>
    <submittedName>
        <fullName evidence="1">Putative metalloprotease</fullName>
    </submittedName>
</protein>
<name>A0A147BDL3_IXORI</name>
<dbReference type="EMBL" id="GEGO01006555">
    <property type="protein sequence ID" value="JAR88849.1"/>
    <property type="molecule type" value="Transcribed_RNA"/>
</dbReference>
<dbReference type="GO" id="GO:0008237">
    <property type="term" value="F:metallopeptidase activity"/>
    <property type="evidence" value="ECO:0007669"/>
    <property type="project" value="UniProtKB-KW"/>
</dbReference>
<accession>A0A147BDL3</accession>
<dbReference type="AlphaFoldDB" id="A0A147BDL3"/>
<proteinExistence type="predicted"/>
<organism evidence="1">
    <name type="scientific">Ixodes ricinus</name>
    <name type="common">Common tick</name>
    <name type="synonym">Acarus ricinus</name>
    <dbReference type="NCBI Taxonomy" id="34613"/>
    <lineage>
        <taxon>Eukaryota</taxon>
        <taxon>Metazoa</taxon>
        <taxon>Ecdysozoa</taxon>
        <taxon>Arthropoda</taxon>
        <taxon>Chelicerata</taxon>
        <taxon>Arachnida</taxon>
        <taxon>Acari</taxon>
        <taxon>Parasitiformes</taxon>
        <taxon>Ixodida</taxon>
        <taxon>Ixodoidea</taxon>
        <taxon>Ixodidae</taxon>
        <taxon>Ixodinae</taxon>
        <taxon>Ixodes</taxon>
    </lineage>
</organism>